<proteinExistence type="predicted"/>
<dbReference type="SUPFAM" id="SSF56219">
    <property type="entry name" value="DNase I-like"/>
    <property type="match status" value="1"/>
</dbReference>
<sequence length="437" mass="49626">MGLSGGLMLLWNRDVEVLQIVKHNFCIQVKYKTKDVDCPEWMIFVYGSTDNHIRALEMDKGLWGDKWCIGGDWNAIRRNSDKRGGRVRPERSYDTFNAFCANMEMMEGNNRQGEGFVEEKIDRVFGSFAWVSSYSGAKVTSQIRSVSDHSMLILDSGCQKAKFFTRFVFDKKWLKMERCAEEVEQAWGEEVDGNPMVQVRAKIKRTRMDIIKWNKVFKSDNAQKNQTLTLRLEETRKLGEVTELQLQWVKELLTEDGIDWDRDIVHSLFTDDSCKANLEMKDLDPTEKVDAKGRFTVSSAYSVALRPRQGLAMDVRAGASVVDLGVRLLGVELGLASLARRGLLTEGSEGGPTSGRSISEWGRFDCRGSSGEMACVGRWDAGVRAMMCAGDSGCGRVVRPREMRDLRVDLSQFFETRGGLEKFKTFFRERELIGVKM</sequence>
<comment type="caution">
    <text evidence="1">The sequence shown here is derived from an EMBL/GenBank/DDBJ whole genome shotgun (WGS) entry which is preliminary data.</text>
</comment>
<reference evidence="2" key="1">
    <citation type="journal article" date="2019" name="Curr. Biol.">
        <title>Genome Sequence of Striga asiatica Provides Insight into the Evolution of Plant Parasitism.</title>
        <authorList>
            <person name="Yoshida S."/>
            <person name="Kim S."/>
            <person name="Wafula E.K."/>
            <person name="Tanskanen J."/>
            <person name="Kim Y.M."/>
            <person name="Honaas L."/>
            <person name="Yang Z."/>
            <person name="Spallek T."/>
            <person name="Conn C.E."/>
            <person name="Ichihashi Y."/>
            <person name="Cheong K."/>
            <person name="Cui S."/>
            <person name="Der J.P."/>
            <person name="Gundlach H."/>
            <person name="Jiao Y."/>
            <person name="Hori C."/>
            <person name="Ishida J.K."/>
            <person name="Kasahara H."/>
            <person name="Kiba T."/>
            <person name="Kim M.S."/>
            <person name="Koo N."/>
            <person name="Laohavisit A."/>
            <person name="Lee Y.H."/>
            <person name="Lumba S."/>
            <person name="McCourt P."/>
            <person name="Mortimer J.C."/>
            <person name="Mutuku J.M."/>
            <person name="Nomura T."/>
            <person name="Sasaki-Sekimoto Y."/>
            <person name="Seto Y."/>
            <person name="Wang Y."/>
            <person name="Wakatake T."/>
            <person name="Sakakibara H."/>
            <person name="Demura T."/>
            <person name="Yamaguchi S."/>
            <person name="Yoneyama K."/>
            <person name="Manabe R.I."/>
            <person name="Nelson D.C."/>
            <person name="Schulman A.H."/>
            <person name="Timko M.P."/>
            <person name="dePamphilis C.W."/>
            <person name="Choi D."/>
            <person name="Shirasu K."/>
        </authorList>
    </citation>
    <scope>NUCLEOTIDE SEQUENCE [LARGE SCALE GENOMIC DNA]</scope>
    <source>
        <strain evidence="2">cv. UVA1</strain>
    </source>
</reference>
<organism evidence="1 2">
    <name type="scientific">Striga asiatica</name>
    <name type="common">Asiatic witchweed</name>
    <name type="synonym">Buchnera asiatica</name>
    <dbReference type="NCBI Taxonomy" id="4170"/>
    <lineage>
        <taxon>Eukaryota</taxon>
        <taxon>Viridiplantae</taxon>
        <taxon>Streptophyta</taxon>
        <taxon>Embryophyta</taxon>
        <taxon>Tracheophyta</taxon>
        <taxon>Spermatophyta</taxon>
        <taxon>Magnoliopsida</taxon>
        <taxon>eudicotyledons</taxon>
        <taxon>Gunneridae</taxon>
        <taxon>Pentapetalae</taxon>
        <taxon>asterids</taxon>
        <taxon>lamiids</taxon>
        <taxon>Lamiales</taxon>
        <taxon>Orobanchaceae</taxon>
        <taxon>Buchnereae</taxon>
        <taxon>Striga</taxon>
    </lineage>
</organism>
<name>A0A5A7P3L5_STRAF</name>
<dbReference type="EMBL" id="BKCP01001780">
    <property type="protein sequence ID" value="GER27342.1"/>
    <property type="molecule type" value="Genomic_DNA"/>
</dbReference>
<evidence type="ECO:0000313" key="1">
    <source>
        <dbReference type="EMBL" id="GER27342.1"/>
    </source>
</evidence>
<dbReference type="Gene3D" id="3.60.10.10">
    <property type="entry name" value="Endonuclease/exonuclease/phosphatase"/>
    <property type="match status" value="1"/>
</dbReference>
<dbReference type="OrthoDB" id="1741802at2759"/>
<dbReference type="AlphaFoldDB" id="A0A5A7P3L5"/>
<dbReference type="InterPro" id="IPR036691">
    <property type="entry name" value="Endo/exonu/phosph_ase_sf"/>
</dbReference>
<dbReference type="Proteomes" id="UP000325081">
    <property type="component" value="Unassembled WGS sequence"/>
</dbReference>
<dbReference type="PANTHER" id="PTHR33710">
    <property type="entry name" value="BNAC02G09200D PROTEIN"/>
    <property type="match status" value="1"/>
</dbReference>
<keyword evidence="2" id="KW-1185">Reference proteome</keyword>
<evidence type="ECO:0000313" key="2">
    <source>
        <dbReference type="Proteomes" id="UP000325081"/>
    </source>
</evidence>
<gene>
    <name evidence="1" type="ORF">STAS_03042</name>
</gene>
<dbReference type="PANTHER" id="PTHR33710:SF62">
    <property type="entry name" value="DUF4283 DOMAIN PROTEIN"/>
    <property type="match status" value="1"/>
</dbReference>
<accession>A0A5A7P3L5</accession>
<protein>
    <submittedName>
        <fullName evidence="1">DNAse I-like superfamily protein</fullName>
    </submittedName>
</protein>